<proteinExistence type="predicted"/>
<organism evidence="1 2">
    <name type="scientific">Paenibacillus pectinilyticus</name>
    <dbReference type="NCBI Taxonomy" id="512399"/>
    <lineage>
        <taxon>Bacteria</taxon>
        <taxon>Bacillati</taxon>
        <taxon>Bacillota</taxon>
        <taxon>Bacilli</taxon>
        <taxon>Bacillales</taxon>
        <taxon>Paenibacillaceae</taxon>
        <taxon>Paenibacillus</taxon>
    </lineage>
</organism>
<evidence type="ECO:0000313" key="2">
    <source>
        <dbReference type="Proteomes" id="UP000093309"/>
    </source>
</evidence>
<dbReference type="EMBL" id="LYPC01000021">
    <property type="protein sequence ID" value="OCT13986.1"/>
    <property type="molecule type" value="Genomic_DNA"/>
</dbReference>
<gene>
    <name evidence="1" type="ORF">A8709_00135</name>
</gene>
<comment type="caution">
    <text evidence="1">The sequence shown here is derived from an EMBL/GenBank/DDBJ whole genome shotgun (WGS) entry which is preliminary data.</text>
</comment>
<dbReference type="STRING" id="512399.A8709_00135"/>
<protein>
    <submittedName>
        <fullName evidence="1">Uncharacterized protein</fullName>
    </submittedName>
</protein>
<sequence>MVVGSWIKFSLSLGDEYEILDSIIENWIDKKIQFGFVFMDHLVGEVEDMLRNVNGLFFGNEE</sequence>
<dbReference type="Proteomes" id="UP000093309">
    <property type="component" value="Unassembled WGS sequence"/>
</dbReference>
<name>A0A1C1A0S9_9BACL</name>
<accession>A0A1C1A0S9</accession>
<evidence type="ECO:0000313" key="1">
    <source>
        <dbReference type="EMBL" id="OCT13986.1"/>
    </source>
</evidence>
<keyword evidence="2" id="KW-1185">Reference proteome</keyword>
<dbReference type="AlphaFoldDB" id="A0A1C1A0S9"/>
<reference evidence="2" key="1">
    <citation type="submission" date="2016-05" db="EMBL/GenBank/DDBJ databases">
        <title>Paenibacillus oryzae. sp. nov., isolated from the rice root.</title>
        <authorList>
            <person name="Zhang J."/>
            <person name="Zhang X."/>
        </authorList>
    </citation>
    <scope>NUCLEOTIDE SEQUENCE [LARGE SCALE GENOMIC DNA]</scope>
    <source>
        <strain evidence="2">KCTC13222</strain>
    </source>
</reference>